<dbReference type="InterPro" id="IPR050313">
    <property type="entry name" value="Carb_Metab_HTH_regulators"/>
</dbReference>
<feature type="domain" description="DeoR-like transcriptional repressor C-terminal sensor" evidence="1">
    <location>
        <begin position="2"/>
        <end position="103"/>
    </location>
</feature>
<dbReference type="PANTHER" id="PTHR30363">
    <property type="entry name" value="HTH-TYPE TRANSCRIPTIONAL REGULATOR SRLR-RELATED"/>
    <property type="match status" value="1"/>
</dbReference>
<dbReference type="Pfam" id="PF00455">
    <property type="entry name" value="DeoRC"/>
    <property type="match status" value="1"/>
</dbReference>
<gene>
    <name evidence="2" type="ORF">IAB63_07650</name>
</gene>
<dbReference type="SMART" id="SM01134">
    <property type="entry name" value="DeoRC"/>
    <property type="match status" value="1"/>
</dbReference>
<name>A0A9D1KWC6_9FIRM</name>
<reference evidence="2" key="2">
    <citation type="journal article" date="2021" name="PeerJ">
        <title>Extensive microbial diversity within the chicken gut microbiome revealed by metagenomics and culture.</title>
        <authorList>
            <person name="Gilroy R."/>
            <person name="Ravi A."/>
            <person name="Getino M."/>
            <person name="Pursley I."/>
            <person name="Horton D.L."/>
            <person name="Alikhan N.F."/>
            <person name="Baker D."/>
            <person name="Gharbi K."/>
            <person name="Hall N."/>
            <person name="Watson M."/>
            <person name="Adriaenssens E.M."/>
            <person name="Foster-Nyarko E."/>
            <person name="Jarju S."/>
            <person name="Secka A."/>
            <person name="Antonio M."/>
            <person name="Oren A."/>
            <person name="Chaudhuri R.R."/>
            <person name="La Ragione R."/>
            <person name="Hildebrand F."/>
            <person name="Pallen M.J."/>
        </authorList>
    </citation>
    <scope>NUCLEOTIDE SEQUENCE</scope>
    <source>
        <strain evidence="2">CHK187-14744</strain>
    </source>
</reference>
<evidence type="ECO:0000313" key="2">
    <source>
        <dbReference type="EMBL" id="HIU03111.1"/>
    </source>
</evidence>
<proteinExistence type="predicted"/>
<dbReference type="Proteomes" id="UP000824164">
    <property type="component" value="Unassembled WGS sequence"/>
</dbReference>
<dbReference type="AlphaFoldDB" id="A0A9D1KWC6"/>
<evidence type="ECO:0000259" key="1">
    <source>
        <dbReference type="Pfam" id="PF00455"/>
    </source>
</evidence>
<dbReference type="PANTHER" id="PTHR30363:SF44">
    <property type="entry name" value="AGA OPERON TRANSCRIPTIONAL REPRESSOR-RELATED"/>
    <property type="match status" value="1"/>
</dbReference>
<dbReference type="EMBL" id="DVLT01000046">
    <property type="protein sequence ID" value="HIU03111.1"/>
    <property type="molecule type" value="Genomic_DNA"/>
</dbReference>
<dbReference type="InterPro" id="IPR014036">
    <property type="entry name" value="DeoR-like_C"/>
</dbReference>
<sequence length="127" mass="13867">MAENDTCQVYLTGGLLRKNGHSLSGTNAGSFASGFRVDKTVLSIGGISVDQGVTEYHVEESALLRKFIDISSKKIVLCDYSKFGEVALNHICPVNVPDAVFTDWRAPMKEVLGLRAKGVKVYMAEQR</sequence>
<evidence type="ECO:0000313" key="3">
    <source>
        <dbReference type="Proteomes" id="UP000824164"/>
    </source>
</evidence>
<reference evidence="2" key="1">
    <citation type="submission" date="2020-10" db="EMBL/GenBank/DDBJ databases">
        <authorList>
            <person name="Gilroy R."/>
        </authorList>
    </citation>
    <scope>NUCLEOTIDE SEQUENCE</scope>
    <source>
        <strain evidence="2">CHK187-14744</strain>
    </source>
</reference>
<protein>
    <submittedName>
        <fullName evidence="2">DeoR/GlpR transcriptional regulator</fullName>
    </submittedName>
</protein>
<dbReference type="SUPFAM" id="SSF100950">
    <property type="entry name" value="NagB/RpiA/CoA transferase-like"/>
    <property type="match status" value="1"/>
</dbReference>
<dbReference type="InterPro" id="IPR037171">
    <property type="entry name" value="NagB/RpiA_transferase-like"/>
</dbReference>
<organism evidence="2 3">
    <name type="scientific">Candidatus Onthocola gallistercoris</name>
    <dbReference type="NCBI Taxonomy" id="2840876"/>
    <lineage>
        <taxon>Bacteria</taxon>
        <taxon>Bacillati</taxon>
        <taxon>Bacillota</taxon>
        <taxon>Bacilli</taxon>
        <taxon>Candidatus Onthocola</taxon>
    </lineage>
</organism>
<comment type="caution">
    <text evidence="2">The sequence shown here is derived from an EMBL/GenBank/DDBJ whole genome shotgun (WGS) entry which is preliminary data.</text>
</comment>
<accession>A0A9D1KWC6</accession>